<feature type="domain" description="BHLH" evidence="7">
    <location>
        <begin position="7"/>
        <end position="56"/>
    </location>
</feature>
<dbReference type="AlphaFoldDB" id="S8CD13"/>
<sequence>AEEEARATNDSHREAERRRRKRINGHIATLRSILPDVTKTDKASLLGEAVRRVRELNKAAEELRPSDDADAFLLPGETDEVKVVEEKNSGRLVMKATLCCQDRPEILTELRRALKSVEARVVRAEMSTVGGRTKSVLWVELNADEERESEDAGMSRLRRALKGIME</sequence>
<dbReference type="Gene3D" id="3.30.70.260">
    <property type="match status" value="1"/>
</dbReference>
<feature type="compositionally biased region" description="Basic and acidic residues" evidence="6">
    <location>
        <begin position="1"/>
        <end position="17"/>
    </location>
</feature>
<dbReference type="GO" id="GO:0046983">
    <property type="term" value="F:protein dimerization activity"/>
    <property type="evidence" value="ECO:0007669"/>
    <property type="project" value="InterPro"/>
</dbReference>
<gene>
    <name evidence="8" type="ORF">M569_09991</name>
</gene>
<comment type="subcellular location">
    <subcellularLocation>
        <location evidence="1">Nucleus</location>
    </subcellularLocation>
</comment>
<dbReference type="PROSITE" id="PS50888">
    <property type="entry name" value="BHLH"/>
    <property type="match status" value="1"/>
</dbReference>
<evidence type="ECO:0000256" key="2">
    <source>
        <dbReference type="ARBA" id="ARBA00023015"/>
    </source>
</evidence>
<dbReference type="EMBL" id="AUSU01004613">
    <property type="protein sequence ID" value="EPS64790.1"/>
    <property type="molecule type" value="Genomic_DNA"/>
</dbReference>
<dbReference type="Pfam" id="PF00010">
    <property type="entry name" value="HLH"/>
    <property type="match status" value="1"/>
</dbReference>
<keyword evidence="9" id="KW-1185">Reference proteome</keyword>
<evidence type="ECO:0000256" key="6">
    <source>
        <dbReference type="SAM" id="MobiDB-lite"/>
    </source>
</evidence>
<keyword evidence="3" id="KW-0238">DNA-binding</keyword>
<dbReference type="SUPFAM" id="SSF55021">
    <property type="entry name" value="ACT-like"/>
    <property type="match status" value="1"/>
</dbReference>
<dbReference type="GO" id="GO:0005634">
    <property type="term" value="C:nucleus"/>
    <property type="evidence" value="ECO:0007669"/>
    <property type="project" value="UniProtKB-SubCell"/>
</dbReference>
<keyword evidence="5" id="KW-0539">Nucleus</keyword>
<name>S8CD13_9LAMI</name>
<evidence type="ECO:0000256" key="5">
    <source>
        <dbReference type="ARBA" id="ARBA00023242"/>
    </source>
</evidence>
<dbReference type="GO" id="GO:0003677">
    <property type="term" value="F:DNA binding"/>
    <property type="evidence" value="ECO:0007669"/>
    <property type="project" value="UniProtKB-KW"/>
</dbReference>
<protein>
    <recommendedName>
        <fullName evidence="7">BHLH domain-containing protein</fullName>
    </recommendedName>
</protein>
<dbReference type="PANTHER" id="PTHR45844">
    <property type="entry name" value="TRANSCRIPTION FACTOR BHLH30"/>
    <property type="match status" value="1"/>
</dbReference>
<dbReference type="InterPro" id="IPR045847">
    <property type="entry name" value="AIG1-like"/>
</dbReference>
<dbReference type="Proteomes" id="UP000015453">
    <property type="component" value="Unassembled WGS sequence"/>
</dbReference>
<dbReference type="PANTHER" id="PTHR45844:SF16">
    <property type="entry name" value="TRANSCRIPTION FACTOR BHLH30-LIKE"/>
    <property type="match status" value="1"/>
</dbReference>
<dbReference type="InterPro" id="IPR045865">
    <property type="entry name" value="ACT-like_dom_sf"/>
</dbReference>
<keyword evidence="2" id="KW-0805">Transcription regulation</keyword>
<feature type="non-terminal residue" evidence="8">
    <location>
        <position position="1"/>
    </location>
</feature>
<dbReference type="InterPro" id="IPR011598">
    <property type="entry name" value="bHLH_dom"/>
</dbReference>
<keyword evidence="4" id="KW-0804">Transcription</keyword>
<evidence type="ECO:0000256" key="3">
    <source>
        <dbReference type="ARBA" id="ARBA00023125"/>
    </source>
</evidence>
<feature type="region of interest" description="Disordered" evidence="6">
    <location>
        <begin position="1"/>
        <end position="21"/>
    </location>
</feature>
<dbReference type="InterPro" id="IPR036638">
    <property type="entry name" value="HLH_DNA-bd_sf"/>
</dbReference>
<feature type="non-terminal residue" evidence="8">
    <location>
        <position position="166"/>
    </location>
</feature>
<evidence type="ECO:0000256" key="4">
    <source>
        <dbReference type="ARBA" id="ARBA00023163"/>
    </source>
</evidence>
<dbReference type="OrthoDB" id="690068at2759"/>
<evidence type="ECO:0000256" key="1">
    <source>
        <dbReference type="ARBA" id="ARBA00004123"/>
    </source>
</evidence>
<organism evidence="8 9">
    <name type="scientific">Genlisea aurea</name>
    <dbReference type="NCBI Taxonomy" id="192259"/>
    <lineage>
        <taxon>Eukaryota</taxon>
        <taxon>Viridiplantae</taxon>
        <taxon>Streptophyta</taxon>
        <taxon>Embryophyta</taxon>
        <taxon>Tracheophyta</taxon>
        <taxon>Spermatophyta</taxon>
        <taxon>Magnoliopsida</taxon>
        <taxon>eudicotyledons</taxon>
        <taxon>Gunneridae</taxon>
        <taxon>Pentapetalae</taxon>
        <taxon>asterids</taxon>
        <taxon>lamiids</taxon>
        <taxon>Lamiales</taxon>
        <taxon>Lentibulariaceae</taxon>
        <taxon>Genlisea</taxon>
    </lineage>
</organism>
<evidence type="ECO:0000313" key="8">
    <source>
        <dbReference type="EMBL" id="EPS64790.1"/>
    </source>
</evidence>
<accession>S8CD13</accession>
<dbReference type="CDD" id="cd04873">
    <property type="entry name" value="ACT_UUR-ACR-like"/>
    <property type="match status" value="1"/>
</dbReference>
<reference evidence="8 9" key="1">
    <citation type="journal article" date="2013" name="BMC Genomics">
        <title>The miniature genome of a carnivorous plant Genlisea aurea contains a low number of genes and short non-coding sequences.</title>
        <authorList>
            <person name="Leushkin E.V."/>
            <person name="Sutormin R.A."/>
            <person name="Nabieva E.R."/>
            <person name="Penin A.A."/>
            <person name="Kondrashov A.S."/>
            <person name="Logacheva M.D."/>
        </authorList>
    </citation>
    <scope>NUCLEOTIDE SEQUENCE [LARGE SCALE GENOMIC DNA]</scope>
</reference>
<dbReference type="Gene3D" id="4.10.280.10">
    <property type="entry name" value="Helix-loop-helix DNA-binding domain"/>
    <property type="match status" value="1"/>
</dbReference>
<dbReference type="SUPFAM" id="SSF47459">
    <property type="entry name" value="HLH, helix-loop-helix DNA-binding domain"/>
    <property type="match status" value="1"/>
</dbReference>
<dbReference type="GO" id="GO:0003700">
    <property type="term" value="F:DNA-binding transcription factor activity"/>
    <property type="evidence" value="ECO:0007669"/>
    <property type="project" value="InterPro"/>
</dbReference>
<evidence type="ECO:0000313" key="9">
    <source>
        <dbReference type="Proteomes" id="UP000015453"/>
    </source>
</evidence>
<comment type="caution">
    <text evidence="8">The sequence shown here is derived from an EMBL/GenBank/DDBJ whole genome shotgun (WGS) entry which is preliminary data.</text>
</comment>
<evidence type="ECO:0000259" key="7">
    <source>
        <dbReference type="PROSITE" id="PS50888"/>
    </source>
</evidence>
<proteinExistence type="predicted"/>
<dbReference type="SMART" id="SM00353">
    <property type="entry name" value="HLH"/>
    <property type="match status" value="1"/>
</dbReference>